<accession>D2QXQ3</accession>
<gene>
    <name evidence="1" type="ordered locus">Psta_1563</name>
</gene>
<dbReference type="KEGG" id="psl:Psta_1563"/>
<sequence length="143" mass="15737" precursor="true">MGSKSRFRLLMIAGGAALVIVLGLAAYSLRLLQLETGHYHSPHGFRIDGAALRAFQEAQQNLPGAYLVVETRRAMVGPELSMNLHVETSIKASDYTVVHTRGVPLAIEHYLTNRGVLGPIITHDGGNDKRRGYRMFYTAYVAN</sequence>
<evidence type="ECO:0000313" key="1">
    <source>
        <dbReference type="EMBL" id="ADB16238.1"/>
    </source>
</evidence>
<reference evidence="1 2" key="1">
    <citation type="journal article" date="2009" name="Stand. Genomic Sci.">
        <title>Complete genome sequence of Pirellula staleyi type strain (ATCC 27377).</title>
        <authorList>
            <person name="Clum A."/>
            <person name="Tindall B.J."/>
            <person name="Sikorski J."/>
            <person name="Ivanova N."/>
            <person name="Mavrommatis K."/>
            <person name="Lucas S."/>
            <person name="Glavina del Rio T."/>
            <person name="Nolan M."/>
            <person name="Chen F."/>
            <person name="Tice H."/>
            <person name="Pitluck S."/>
            <person name="Cheng J.F."/>
            <person name="Chertkov O."/>
            <person name="Brettin T."/>
            <person name="Han C."/>
            <person name="Detter J.C."/>
            <person name="Kuske C."/>
            <person name="Bruce D."/>
            <person name="Goodwin L."/>
            <person name="Ovchinikova G."/>
            <person name="Pati A."/>
            <person name="Mikhailova N."/>
            <person name="Chen A."/>
            <person name="Palaniappan K."/>
            <person name="Land M."/>
            <person name="Hauser L."/>
            <person name="Chang Y.J."/>
            <person name="Jeffries C.D."/>
            <person name="Chain P."/>
            <person name="Rohde M."/>
            <person name="Goker M."/>
            <person name="Bristow J."/>
            <person name="Eisen J.A."/>
            <person name="Markowitz V."/>
            <person name="Hugenholtz P."/>
            <person name="Kyrpides N.C."/>
            <person name="Klenk H.P."/>
            <person name="Lapidus A."/>
        </authorList>
    </citation>
    <scope>NUCLEOTIDE SEQUENCE [LARGE SCALE GENOMIC DNA]</scope>
    <source>
        <strain evidence="2">ATCC 27377 / DSM 6068 / ICPB 4128</strain>
    </source>
</reference>
<dbReference type="AlphaFoldDB" id="D2QXQ3"/>
<dbReference type="EMBL" id="CP001848">
    <property type="protein sequence ID" value="ADB16238.1"/>
    <property type="molecule type" value="Genomic_DNA"/>
</dbReference>
<dbReference type="Proteomes" id="UP000001887">
    <property type="component" value="Chromosome"/>
</dbReference>
<dbReference type="HOGENOM" id="CLU_1804410_0_0_0"/>
<name>D2QXQ3_PIRSD</name>
<proteinExistence type="predicted"/>
<keyword evidence="2" id="KW-1185">Reference proteome</keyword>
<protein>
    <submittedName>
        <fullName evidence="1">Uncharacterized protein</fullName>
    </submittedName>
</protein>
<organism evidence="1 2">
    <name type="scientific">Pirellula staleyi (strain ATCC 27377 / DSM 6068 / ICPB 4128)</name>
    <name type="common">Pirella staleyi</name>
    <dbReference type="NCBI Taxonomy" id="530564"/>
    <lineage>
        <taxon>Bacteria</taxon>
        <taxon>Pseudomonadati</taxon>
        <taxon>Planctomycetota</taxon>
        <taxon>Planctomycetia</taxon>
        <taxon>Pirellulales</taxon>
        <taxon>Pirellulaceae</taxon>
        <taxon>Pirellula</taxon>
    </lineage>
</organism>
<evidence type="ECO:0000313" key="2">
    <source>
        <dbReference type="Proteomes" id="UP000001887"/>
    </source>
</evidence>